<comment type="caution">
    <text evidence="2">The sequence shown here is derived from an EMBL/GenBank/DDBJ whole genome shotgun (WGS) entry which is preliminary data.</text>
</comment>
<name>A0A2S7RVJ5_ENTMU</name>
<accession>A0A2S7RVJ5</accession>
<evidence type="ECO:0000313" key="3">
    <source>
        <dbReference type="Proteomes" id="UP000237934"/>
    </source>
</evidence>
<dbReference type="AlphaFoldDB" id="A0A2S7RVJ5"/>
<reference evidence="2 3" key="1">
    <citation type="journal article" date="2018" name="Pathog. Dis.">
        <title>Whole-genome sequencing based characterization of antimicrobial resistance in Enterococcus.</title>
        <authorList>
            <person name="Tyson G."/>
        </authorList>
    </citation>
    <scope>NUCLEOTIDE SEQUENCE [LARGE SCALE GENOMIC DNA]</scope>
    <source>
        <strain evidence="2 3">CVM N55263</strain>
    </source>
</reference>
<dbReference type="RefSeq" id="WP_104871433.1">
    <property type="nucleotide sequence ID" value="NZ_PUAP01000019.1"/>
</dbReference>
<organism evidence="2 3">
    <name type="scientific">Enterococcus mundtii</name>
    <dbReference type="NCBI Taxonomy" id="53346"/>
    <lineage>
        <taxon>Bacteria</taxon>
        <taxon>Bacillati</taxon>
        <taxon>Bacillota</taxon>
        <taxon>Bacilli</taxon>
        <taxon>Lactobacillales</taxon>
        <taxon>Enterococcaceae</taxon>
        <taxon>Enterococcus</taxon>
    </lineage>
</organism>
<proteinExistence type="predicted"/>
<protein>
    <submittedName>
        <fullName evidence="2">Uncharacterized protein</fullName>
    </submittedName>
</protein>
<evidence type="ECO:0000256" key="1">
    <source>
        <dbReference type="SAM" id="MobiDB-lite"/>
    </source>
</evidence>
<feature type="region of interest" description="Disordered" evidence="1">
    <location>
        <begin position="295"/>
        <end position="317"/>
    </location>
</feature>
<feature type="compositionally biased region" description="Basic and acidic residues" evidence="1">
    <location>
        <begin position="295"/>
        <end position="305"/>
    </location>
</feature>
<evidence type="ECO:0000313" key="2">
    <source>
        <dbReference type="EMBL" id="PQF23841.1"/>
    </source>
</evidence>
<sequence length="317" mass="36822">MPLDGDKVLLIGLDGSCEQLFKELNEGKHGFEGELKEKDHRAYMVDTYNDEVKRIIYDKVRKDELVTREQWQQFADGGINDYVKSDNLPLWKEFMAASKENPKNQWTNSFSGAIQAGNIEIEGIQRDKSGNKIGTEGIELYYIDKHGDRIFLKELDENGGKIGIDMLKCYPTIKAYITLDGIQMKDIANRRYLRMYPMGQLRKMLRYAYRSWPIIKDQVTFMSKSRIIPPPWHEGEFVKDWQVYIENRENKVSKGMEVSSFLAGIHTSEQKKMCTNGTQVLRKMTIGLAKRADELNEQKKRESSRIKIQRASTESER</sequence>
<gene>
    <name evidence="2" type="ORF">CUS89_05975</name>
</gene>
<dbReference type="EMBL" id="PUAP01000019">
    <property type="protein sequence ID" value="PQF23841.1"/>
    <property type="molecule type" value="Genomic_DNA"/>
</dbReference>
<dbReference type="Proteomes" id="UP000237934">
    <property type="component" value="Unassembled WGS sequence"/>
</dbReference>